<dbReference type="InterPro" id="IPR017871">
    <property type="entry name" value="ABC_transporter-like_CS"/>
</dbReference>
<dbReference type="InterPro" id="IPR003593">
    <property type="entry name" value="AAA+_ATPase"/>
</dbReference>
<evidence type="ECO:0000256" key="1">
    <source>
        <dbReference type="ARBA" id="ARBA00022448"/>
    </source>
</evidence>
<dbReference type="InterPro" id="IPR051782">
    <property type="entry name" value="ABC_Transporter_VariousFunc"/>
</dbReference>
<dbReference type="SMART" id="SM00382">
    <property type="entry name" value="AAA"/>
    <property type="match status" value="1"/>
</dbReference>
<keyword evidence="3 5" id="KW-0067">ATP-binding</keyword>
<keyword evidence="1" id="KW-0813">Transport</keyword>
<dbReference type="InterPro" id="IPR027417">
    <property type="entry name" value="P-loop_NTPase"/>
</dbReference>
<name>A0A4Z0D8I8_9FIRM</name>
<dbReference type="CDD" id="cd03230">
    <property type="entry name" value="ABC_DR_subfamily_A"/>
    <property type="match status" value="1"/>
</dbReference>
<accession>A0A4Z0D8I8</accession>
<proteinExistence type="predicted"/>
<evidence type="ECO:0000256" key="2">
    <source>
        <dbReference type="ARBA" id="ARBA00022741"/>
    </source>
</evidence>
<dbReference type="InterPro" id="IPR003439">
    <property type="entry name" value="ABC_transporter-like_ATP-bd"/>
</dbReference>
<gene>
    <name evidence="5" type="ORF">E4100_03420</name>
</gene>
<dbReference type="PROSITE" id="PS50893">
    <property type="entry name" value="ABC_TRANSPORTER_2"/>
    <property type="match status" value="1"/>
</dbReference>
<dbReference type="AlphaFoldDB" id="A0A4Z0D8I8"/>
<comment type="caution">
    <text evidence="5">The sequence shown here is derived from an EMBL/GenBank/DDBJ whole genome shotgun (WGS) entry which is preliminary data.</text>
</comment>
<dbReference type="GO" id="GO:0005524">
    <property type="term" value="F:ATP binding"/>
    <property type="evidence" value="ECO:0007669"/>
    <property type="project" value="UniProtKB-KW"/>
</dbReference>
<evidence type="ECO:0000259" key="4">
    <source>
        <dbReference type="PROSITE" id="PS50893"/>
    </source>
</evidence>
<keyword evidence="2" id="KW-0547">Nucleotide-binding</keyword>
<dbReference type="Gene3D" id="3.40.50.300">
    <property type="entry name" value="P-loop containing nucleotide triphosphate hydrolases"/>
    <property type="match status" value="1"/>
</dbReference>
<dbReference type="SUPFAM" id="SSF52540">
    <property type="entry name" value="P-loop containing nucleoside triphosphate hydrolases"/>
    <property type="match status" value="1"/>
</dbReference>
<evidence type="ECO:0000256" key="3">
    <source>
        <dbReference type="ARBA" id="ARBA00022840"/>
    </source>
</evidence>
<feature type="domain" description="ABC transporter" evidence="4">
    <location>
        <begin position="5"/>
        <end position="234"/>
    </location>
</feature>
<sequence>METYVKSVDLSKRFGDYIAVNKVNLDVKQGEIYGFLGPNGAGKTTTIRMLTGTLKPSEGEVHICGLPLRDRELEIKRMIGVIPDEPKLYEGLRGNEFLDFIIGIYQLNKDDIIPKIEELSSAFGVDYLNDYIGDYSHGMKQKLMLISVLMREPKVMFLDEPTVGLDARSARLLKDLLTKTAQKGSTVFITTHVLEIAEKMCDRIGIINEGKLIAEGNLEELRLLSKEGNTSLEDLFLELTGNEDVVDIVEAL</sequence>
<dbReference type="RefSeq" id="WP_135270641.1">
    <property type="nucleotide sequence ID" value="NZ_SRIB01000003.1"/>
</dbReference>
<dbReference type="GO" id="GO:0016887">
    <property type="term" value="F:ATP hydrolysis activity"/>
    <property type="evidence" value="ECO:0007669"/>
    <property type="project" value="InterPro"/>
</dbReference>
<dbReference type="OrthoDB" id="9775135at2"/>
<evidence type="ECO:0000313" key="5">
    <source>
        <dbReference type="EMBL" id="TFZ41160.1"/>
    </source>
</evidence>
<dbReference type="PANTHER" id="PTHR42939">
    <property type="entry name" value="ABC TRANSPORTER ATP-BINDING PROTEIN ALBC-RELATED"/>
    <property type="match status" value="1"/>
</dbReference>
<dbReference type="EMBL" id="SRIB01000003">
    <property type="protein sequence ID" value="TFZ41160.1"/>
    <property type="molecule type" value="Genomic_DNA"/>
</dbReference>
<keyword evidence="6" id="KW-1185">Reference proteome</keyword>
<dbReference type="Proteomes" id="UP000298381">
    <property type="component" value="Unassembled WGS sequence"/>
</dbReference>
<protein>
    <submittedName>
        <fullName evidence="5">ABC transporter ATP-binding protein</fullName>
    </submittedName>
</protein>
<organism evidence="5 6">
    <name type="scientific">Soehngenia longivitae</name>
    <dbReference type="NCBI Taxonomy" id="2562294"/>
    <lineage>
        <taxon>Bacteria</taxon>
        <taxon>Bacillati</taxon>
        <taxon>Bacillota</taxon>
        <taxon>Tissierellia</taxon>
        <taxon>Tissierellales</taxon>
        <taxon>Tissierellaceae</taxon>
        <taxon>Soehngenia</taxon>
    </lineage>
</organism>
<dbReference type="PROSITE" id="PS00211">
    <property type="entry name" value="ABC_TRANSPORTER_1"/>
    <property type="match status" value="1"/>
</dbReference>
<evidence type="ECO:0000313" key="6">
    <source>
        <dbReference type="Proteomes" id="UP000298381"/>
    </source>
</evidence>
<reference evidence="5 6" key="1">
    <citation type="submission" date="2019-03" db="EMBL/GenBank/DDBJ databases">
        <title>Draft genome sequence data and analysis of a Fermenting Bacterium, Soehngenia longevitae strain 1933PT, isolated from petroleum reservoir in Azerbaijan.</title>
        <authorList>
            <person name="Grouzdev D.S."/>
            <person name="Bidzhieva S.K."/>
            <person name="Sokolova D.S."/>
            <person name="Tourova T.P."/>
            <person name="Poltaraus A.B."/>
            <person name="Nazina T.N."/>
        </authorList>
    </citation>
    <scope>NUCLEOTIDE SEQUENCE [LARGE SCALE GENOMIC DNA]</scope>
    <source>
        <strain evidence="5 6">1933P</strain>
    </source>
</reference>
<dbReference type="PANTHER" id="PTHR42939:SF1">
    <property type="entry name" value="ABC TRANSPORTER ATP-BINDING PROTEIN ALBC-RELATED"/>
    <property type="match status" value="1"/>
</dbReference>
<dbReference type="Pfam" id="PF00005">
    <property type="entry name" value="ABC_tran"/>
    <property type="match status" value="1"/>
</dbReference>